<dbReference type="PANTHER" id="PTHR24421">
    <property type="entry name" value="NITRATE/NITRITE SENSOR PROTEIN NARX-RELATED"/>
    <property type="match status" value="1"/>
</dbReference>
<dbReference type="Gene3D" id="3.30.565.10">
    <property type="entry name" value="Histidine kinase-like ATPase, C-terminal domain"/>
    <property type="match status" value="1"/>
</dbReference>
<dbReference type="EC" id="2.7.13.3" evidence="2"/>
<evidence type="ECO:0000256" key="2">
    <source>
        <dbReference type="ARBA" id="ARBA00012438"/>
    </source>
</evidence>
<dbReference type="InterPro" id="IPR050482">
    <property type="entry name" value="Sensor_HK_TwoCompSys"/>
</dbReference>
<dbReference type="PANTHER" id="PTHR24421:SF10">
    <property type="entry name" value="NITRATE_NITRITE SENSOR PROTEIN NARQ"/>
    <property type="match status" value="1"/>
</dbReference>
<comment type="catalytic activity">
    <reaction evidence="1">
        <text>ATP + protein L-histidine = ADP + protein N-phospho-L-histidine.</text>
        <dbReference type="EC" id="2.7.13.3"/>
    </reaction>
</comment>
<evidence type="ECO:0000256" key="4">
    <source>
        <dbReference type="ARBA" id="ARBA00022679"/>
    </source>
</evidence>
<dbReference type="InterPro" id="IPR011712">
    <property type="entry name" value="Sig_transdc_His_kin_sub3_dim/P"/>
</dbReference>
<protein>
    <recommendedName>
        <fullName evidence="2">histidine kinase</fullName>
        <ecNumber evidence="2">2.7.13.3</ecNumber>
    </recommendedName>
</protein>
<dbReference type="GO" id="GO:0000155">
    <property type="term" value="F:phosphorelay sensor kinase activity"/>
    <property type="evidence" value="ECO:0007669"/>
    <property type="project" value="InterPro"/>
</dbReference>
<dbReference type="CDD" id="cd16917">
    <property type="entry name" value="HATPase_UhpB-NarQ-NarX-like"/>
    <property type="match status" value="1"/>
</dbReference>
<dbReference type="Pfam" id="PF02518">
    <property type="entry name" value="HATPase_c"/>
    <property type="match status" value="1"/>
</dbReference>
<dbReference type="GO" id="GO:0046983">
    <property type="term" value="F:protein dimerization activity"/>
    <property type="evidence" value="ECO:0007669"/>
    <property type="project" value="InterPro"/>
</dbReference>
<dbReference type="InterPro" id="IPR036890">
    <property type="entry name" value="HATPase_C_sf"/>
</dbReference>
<dbReference type="GO" id="GO:0016020">
    <property type="term" value="C:membrane"/>
    <property type="evidence" value="ECO:0007669"/>
    <property type="project" value="InterPro"/>
</dbReference>
<evidence type="ECO:0000256" key="3">
    <source>
        <dbReference type="ARBA" id="ARBA00022553"/>
    </source>
</evidence>
<keyword evidence="5" id="KW-0547">Nucleotide-binding</keyword>
<comment type="caution">
    <text evidence="12">The sequence shown here is derived from an EMBL/GenBank/DDBJ whole genome shotgun (WGS) entry which is preliminary data.</text>
</comment>
<feature type="transmembrane region" description="Helical" evidence="10">
    <location>
        <begin position="170"/>
        <end position="193"/>
    </location>
</feature>
<keyword evidence="10" id="KW-0472">Membrane</keyword>
<accession>A0A5C4N4A3</accession>
<dbReference type="Proteomes" id="UP000305709">
    <property type="component" value="Unassembled WGS sequence"/>
</dbReference>
<evidence type="ECO:0000259" key="11">
    <source>
        <dbReference type="PROSITE" id="PS50109"/>
    </source>
</evidence>
<dbReference type="PROSITE" id="PS50109">
    <property type="entry name" value="HIS_KIN"/>
    <property type="match status" value="1"/>
</dbReference>
<proteinExistence type="predicted"/>
<evidence type="ECO:0000256" key="9">
    <source>
        <dbReference type="SAM" id="Coils"/>
    </source>
</evidence>
<dbReference type="AlphaFoldDB" id="A0A5C4N4A3"/>
<feature type="domain" description="Histidine kinase" evidence="11">
    <location>
        <begin position="350"/>
        <end position="435"/>
    </location>
</feature>
<keyword evidence="4" id="KW-0808">Transferase</keyword>
<keyword evidence="7" id="KW-0067">ATP-binding</keyword>
<keyword evidence="3" id="KW-0597">Phosphoprotein</keyword>
<dbReference type="InterPro" id="IPR003594">
    <property type="entry name" value="HATPase_dom"/>
</dbReference>
<keyword evidence="9" id="KW-0175">Coiled coil</keyword>
<keyword evidence="10" id="KW-0812">Transmembrane</keyword>
<evidence type="ECO:0000256" key="1">
    <source>
        <dbReference type="ARBA" id="ARBA00000085"/>
    </source>
</evidence>
<dbReference type="Pfam" id="PF07730">
    <property type="entry name" value="HisKA_3"/>
    <property type="match status" value="1"/>
</dbReference>
<keyword evidence="6 12" id="KW-0418">Kinase</keyword>
<evidence type="ECO:0000313" key="13">
    <source>
        <dbReference type="Proteomes" id="UP000305709"/>
    </source>
</evidence>
<dbReference type="Gene3D" id="1.20.5.1930">
    <property type="match status" value="1"/>
</dbReference>
<feature type="coiled-coil region" evidence="9">
    <location>
        <begin position="205"/>
        <end position="232"/>
    </location>
</feature>
<dbReference type="InterPro" id="IPR005467">
    <property type="entry name" value="His_kinase_dom"/>
</dbReference>
<evidence type="ECO:0000256" key="7">
    <source>
        <dbReference type="ARBA" id="ARBA00022840"/>
    </source>
</evidence>
<dbReference type="OrthoDB" id="9778496at2"/>
<reference evidence="12 13" key="1">
    <citation type="submission" date="2019-06" db="EMBL/GenBank/DDBJ databases">
        <authorList>
            <person name="Jiang L."/>
        </authorList>
    </citation>
    <scope>NUCLEOTIDE SEQUENCE [LARGE SCALE GENOMIC DNA]</scope>
    <source>
        <strain evidence="12 13">YIM 48858</strain>
    </source>
</reference>
<evidence type="ECO:0000256" key="10">
    <source>
        <dbReference type="SAM" id="Phobius"/>
    </source>
</evidence>
<keyword evidence="10" id="KW-1133">Transmembrane helix</keyword>
<dbReference type="EMBL" id="VDFV01000060">
    <property type="protein sequence ID" value="TNC62083.1"/>
    <property type="molecule type" value="Genomic_DNA"/>
</dbReference>
<dbReference type="SUPFAM" id="SSF55874">
    <property type="entry name" value="ATPase domain of HSP90 chaperone/DNA topoisomerase II/histidine kinase"/>
    <property type="match status" value="1"/>
</dbReference>
<gene>
    <name evidence="12" type="ORF">FHG71_20600</name>
</gene>
<evidence type="ECO:0000313" key="12">
    <source>
        <dbReference type="EMBL" id="TNC62083.1"/>
    </source>
</evidence>
<dbReference type="SMART" id="SM00387">
    <property type="entry name" value="HATPase_c"/>
    <property type="match status" value="1"/>
</dbReference>
<evidence type="ECO:0000256" key="6">
    <source>
        <dbReference type="ARBA" id="ARBA00022777"/>
    </source>
</evidence>
<keyword evidence="13" id="KW-1185">Reference proteome</keyword>
<name>A0A5C4N4A3_9RHOB</name>
<dbReference type="GO" id="GO:0005524">
    <property type="term" value="F:ATP binding"/>
    <property type="evidence" value="ECO:0007669"/>
    <property type="project" value="UniProtKB-KW"/>
</dbReference>
<organism evidence="12 13">
    <name type="scientific">Rubellimicrobium roseum</name>
    <dbReference type="NCBI Taxonomy" id="687525"/>
    <lineage>
        <taxon>Bacteria</taxon>
        <taxon>Pseudomonadati</taxon>
        <taxon>Pseudomonadota</taxon>
        <taxon>Alphaproteobacteria</taxon>
        <taxon>Rhodobacterales</taxon>
        <taxon>Roseobacteraceae</taxon>
        <taxon>Rubellimicrobium</taxon>
    </lineage>
</organism>
<evidence type="ECO:0000256" key="5">
    <source>
        <dbReference type="ARBA" id="ARBA00022741"/>
    </source>
</evidence>
<evidence type="ECO:0000256" key="8">
    <source>
        <dbReference type="ARBA" id="ARBA00023012"/>
    </source>
</evidence>
<keyword evidence="8" id="KW-0902">Two-component regulatory system</keyword>
<sequence>MVLVVATLVIGAVVTARIEDAVVRNSANATALYMDNVIGPILQQVSRSGELTPGAHRALHEILENTPLGDRVVSFKFWSADGQVIWADNNANEGRTFPLTDDLRQALSGEVVASFDDLHEEESSEEAALGLPLLEIYLPVREVWSGRVVAVAEFYEIAEGLAGDLRAARAAAWAAVGITTLLLGGVLYAIVLGGSHTIEVQRRALDQRLGQLRELSARNEELRLRVQAAASRSATQTDRTMRRIGADLHDGPAQHLAYAALRLDALRERLEGPVSDEMARVAGAVTEALTEVRAVSRGLQLPDIAERPLEATVKAAVEAHEARTGHCVTLEATCSTEPDLDPAARVCVFRFVQEGLNNASRHAKGVGLEVALTCDDQELRLAVRDQGPGLPDIPRPEGMGLSGLRDRVESLGGTFAARSRPEGGAEIIMTLETRGPAWT</sequence>